<dbReference type="EMBL" id="QPFP01000622">
    <property type="protein sequence ID" value="TEB05095.1"/>
    <property type="molecule type" value="Genomic_DNA"/>
</dbReference>
<keyword evidence="3" id="KW-1185">Reference proteome</keyword>
<evidence type="ECO:0000313" key="3">
    <source>
        <dbReference type="Proteomes" id="UP000298030"/>
    </source>
</evidence>
<reference evidence="2 3" key="1">
    <citation type="journal article" date="2019" name="Nat. Ecol. Evol.">
        <title>Megaphylogeny resolves global patterns of mushroom evolution.</title>
        <authorList>
            <person name="Varga T."/>
            <person name="Krizsan K."/>
            <person name="Foldi C."/>
            <person name="Dima B."/>
            <person name="Sanchez-Garcia M."/>
            <person name="Sanchez-Ramirez S."/>
            <person name="Szollosi G.J."/>
            <person name="Szarkandi J.G."/>
            <person name="Papp V."/>
            <person name="Albert L."/>
            <person name="Andreopoulos W."/>
            <person name="Angelini C."/>
            <person name="Antonin V."/>
            <person name="Barry K.W."/>
            <person name="Bougher N.L."/>
            <person name="Buchanan P."/>
            <person name="Buyck B."/>
            <person name="Bense V."/>
            <person name="Catcheside P."/>
            <person name="Chovatia M."/>
            <person name="Cooper J."/>
            <person name="Damon W."/>
            <person name="Desjardin D."/>
            <person name="Finy P."/>
            <person name="Geml J."/>
            <person name="Haridas S."/>
            <person name="Hughes K."/>
            <person name="Justo A."/>
            <person name="Karasinski D."/>
            <person name="Kautmanova I."/>
            <person name="Kiss B."/>
            <person name="Kocsube S."/>
            <person name="Kotiranta H."/>
            <person name="LaButti K.M."/>
            <person name="Lechner B.E."/>
            <person name="Liimatainen K."/>
            <person name="Lipzen A."/>
            <person name="Lukacs Z."/>
            <person name="Mihaltcheva S."/>
            <person name="Morgado L.N."/>
            <person name="Niskanen T."/>
            <person name="Noordeloos M.E."/>
            <person name="Ohm R.A."/>
            <person name="Ortiz-Santana B."/>
            <person name="Ovrebo C."/>
            <person name="Racz N."/>
            <person name="Riley R."/>
            <person name="Savchenko A."/>
            <person name="Shiryaev A."/>
            <person name="Soop K."/>
            <person name="Spirin V."/>
            <person name="Szebenyi C."/>
            <person name="Tomsovsky M."/>
            <person name="Tulloss R.E."/>
            <person name="Uehling J."/>
            <person name="Grigoriev I.V."/>
            <person name="Vagvolgyi C."/>
            <person name="Papp T."/>
            <person name="Martin F.M."/>
            <person name="Miettinen O."/>
            <person name="Hibbett D.S."/>
            <person name="Nagy L.G."/>
        </authorList>
    </citation>
    <scope>NUCLEOTIDE SEQUENCE [LARGE SCALE GENOMIC DNA]</scope>
    <source>
        <strain evidence="2 3">FP101781</strain>
    </source>
</reference>
<comment type="caution">
    <text evidence="2">The sequence shown here is derived from an EMBL/GenBank/DDBJ whole genome shotgun (WGS) entry which is preliminary data.</text>
</comment>
<feature type="compositionally biased region" description="Basic and acidic residues" evidence="1">
    <location>
        <begin position="79"/>
        <end position="89"/>
    </location>
</feature>
<feature type="compositionally biased region" description="Pro residues" evidence="1">
    <location>
        <begin position="31"/>
        <end position="40"/>
    </location>
</feature>
<feature type="region of interest" description="Disordered" evidence="1">
    <location>
        <begin position="1"/>
        <end position="121"/>
    </location>
</feature>
<gene>
    <name evidence="2" type="ORF">FA13DRAFT_1750437</name>
</gene>
<feature type="compositionally biased region" description="Pro residues" evidence="1">
    <location>
        <begin position="56"/>
        <end position="65"/>
    </location>
</feature>
<name>A0A4Y7R7Z4_COPMI</name>
<sequence>MEAKLRQIEGDKARALNPAPQSTLPFNPTLPLKPPAPSAAPVPANGPQHRKTEKPPNLPAFPIAPPSLTSSKAGSSTESKPKVVRETRSKLTGVIIKKAKAKKAVETTESKEPTPSMNTTS</sequence>
<feature type="compositionally biased region" description="Basic and acidic residues" evidence="1">
    <location>
        <begin position="1"/>
        <end position="14"/>
    </location>
</feature>
<dbReference type="AlphaFoldDB" id="A0A4Y7R7Z4"/>
<feature type="compositionally biased region" description="Basic and acidic residues" evidence="1">
    <location>
        <begin position="103"/>
        <end position="112"/>
    </location>
</feature>
<accession>A0A4Y7R7Z4</accession>
<dbReference type="Proteomes" id="UP000298030">
    <property type="component" value="Unassembled WGS sequence"/>
</dbReference>
<feature type="compositionally biased region" description="Polar residues" evidence="1">
    <location>
        <begin position="67"/>
        <end position="78"/>
    </location>
</feature>
<protein>
    <submittedName>
        <fullName evidence="2">Uncharacterized protein</fullName>
    </submittedName>
</protein>
<evidence type="ECO:0000313" key="2">
    <source>
        <dbReference type="EMBL" id="TEB05095.1"/>
    </source>
</evidence>
<organism evidence="2 3">
    <name type="scientific">Coprinellus micaceus</name>
    <name type="common">Glistening ink-cap mushroom</name>
    <name type="synonym">Coprinus micaceus</name>
    <dbReference type="NCBI Taxonomy" id="71717"/>
    <lineage>
        <taxon>Eukaryota</taxon>
        <taxon>Fungi</taxon>
        <taxon>Dikarya</taxon>
        <taxon>Basidiomycota</taxon>
        <taxon>Agaricomycotina</taxon>
        <taxon>Agaricomycetes</taxon>
        <taxon>Agaricomycetidae</taxon>
        <taxon>Agaricales</taxon>
        <taxon>Agaricineae</taxon>
        <taxon>Psathyrellaceae</taxon>
        <taxon>Coprinellus</taxon>
    </lineage>
</organism>
<proteinExistence type="predicted"/>
<evidence type="ECO:0000256" key="1">
    <source>
        <dbReference type="SAM" id="MobiDB-lite"/>
    </source>
</evidence>